<organism evidence="8 9">
    <name type="scientific">Duganella qianjiadongensis</name>
    <dbReference type="NCBI Taxonomy" id="2692176"/>
    <lineage>
        <taxon>Bacteria</taxon>
        <taxon>Pseudomonadati</taxon>
        <taxon>Pseudomonadota</taxon>
        <taxon>Betaproteobacteria</taxon>
        <taxon>Burkholderiales</taxon>
        <taxon>Oxalobacteraceae</taxon>
        <taxon>Telluria group</taxon>
        <taxon>Duganella</taxon>
    </lineage>
</organism>
<comment type="similarity">
    <text evidence="1">Belongs to the HicA mRNA interferase family.</text>
</comment>
<dbReference type="Pfam" id="PF07927">
    <property type="entry name" value="HicA_toxin"/>
    <property type="match status" value="1"/>
</dbReference>
<protein>
    <submittedName>
        <fullName evidence="8">Addiction module toxin, HicA family</fullName>
    </submittedName>
</protein>
<sequence length="60" mass="6874">MDSSLLIRMLKHDGWQLVRIRGSHHHFRHPSKCGLITVPHPRCTLPKGTLNRILKDAGLK</sequence>
<dbReference type="Gene3D" id="3.30.920.30">
    <property type="entry name" value="Hypothetical protein"/>
    <property type="match status" value="1"/>
</dbReference>
<evidence type="ECO:0000256" key="4">
    <source>
        <dbReference type="ARBA" id="ARBA00022759"/>
    </source>
</evidence>
<dbReference type="InterPro" id="IPR038570">
    <property type="entry name" value="HicA_sf"/>
</dbReference>
<accession>A0ABW9VHS4</accession>
<evidence type="ECO:0000256" key="2">
    <source>
        <dbReference type="ARBA" id="ARBA00022649"/>
    </source>
</evidence>
<comment type="caution">
    <text evidence="8">The sequence shown here is derived from an EMBL/GenBank/DDBJ whole genome shotgun (WGS) entry which is preliminary data.</text>
</comment>
<evidence type="ECO:0000313" key="8">
    <source>
        <dbReference type="EMBL" id="MYM39169.1"/>
    </source>
</evidence>
<keyword evidence="7" id="KW-0346">Stress response</keyword>
<reference evidence="8 9" key="1">
    <citation type="submission" date="2019-12" db="EMBL/GenBank/DDBJ databases">
        <title>Novel species isolated from a subtropical stream in China.</title>
        <authorList>
            <person name="Lu H."/>
        </authorList>
    </citation>
    <scope>NUCLEOTIDE SEQUENCE [LARGE SCALE GENOMIC DNA]</scope>
    <source>
        <strain evidence="8 9">CY13W</strain>
    </source>
</reference>
<keyword evidence="6" id="KW-0694">RNA-binding</keyword>
<proteinExistence type="inferred from homology"/>
<dbReference type="SUPFAM" id="SSF54786">
    <property type="entry name" value="YcfA/nrd intein domain"/>
    <property type="match status" value="1"/>
</dbReference>
<evidence type="ECO:0000256" key="3">
    <source>
        <dbReference type="ARBA" id="ARBA00022722"/>
    </source>
</evidence>
<evidence type="ECO:0000256" key="7">
    <source>
        <dbReference type="ARBA" id="ARBA00023016"/>
    </source>
</evidence>
<dbReference type="Proteomes" id="UP000478090">
    <property type="component" value="Unassembled WGS sequence"/>
</dbReference>
<evidence type="ECO:0000256" key="1">
    <source>
        <dbReference type="ARBA" id="ARBA00006620"/>
    </source>
</evidence>
<keyword evidence="4" id="KW-0255">Endonuclease</keyword>
<keyword evidence="2" id="KW-1277">Toxin-antitoxin system</keyword>
<keyword evidence="5" id="KW-0378">Hydrolase</keyword>
<name>A0ABW9VHS4_9BURK</name>
<keyword evidence="3" id="KW-0540">Nuclease</keyword>
<dbReference type="InterPro" id="IPR012933">
    <property type="entry name" value="HicA_mRNA_interferase"/>
</dbReference>
<dbReference type="EMBL" id="WWCM01000003">
    <property type="protein sequence ID" value="MYM39169.1"/>
    <property type="molecule type" value="Genomic_DNA"/>
</dbReference>
<keyword evidence="9" id="KW-1185">Reference proteome</keyword>
<dbReference type="PANTHER" id="PTHR34873:SF3">
    <property type="entry name" value="ADDICTION MODULE TOXIN, HICA FAMILY"/>
    <property type="match status" value="1"/>
</dbReference>
<dbReference type="RefSeq" id="WP_161038534.1">
    <property type="nucleotide sequence ID" value="NZ_WWCM01000003.1"/>
</dbReference>
<evidence type="ECO:0000256" key="5">
    <source>
        <dbReference type="ARBA" id="ARBA00022801"/>
    </source>
</evidence>
<evidence type="ECO:0000313" key="9">
    <source>
        <dbReference type="Proteomes" id="UP000478090"/>
    </source>
</evidence>
<gene>
    <name evidence="8" type="ORF">GTP27_07465</name>
</gene>
<dbReference type="PANTHER" id="PTHR34873">
    <property type="entry name" value="SSR1766 PROTEIN"/>
    <property type="match status" value="1"/>
</dbReference>
<evidence type="ECO:0000256" key="6">
    <source>
        <dbReference type="ARBA" id="ARBA00022884"/>
    </source>
</evidence>